<gene>
    <name evidence="6" type="ORF">PAECIP111893_00278</name>
</gene>
<proteinExistence type="inferred from homology"/>
<protein>
    <recommendedName>
        <fullName evidence="4">Putative HNH nuclease YajD</fullName>
    </recommendedName>
</protein>
<dbReference type="CDD" id="cd00085">
    <property type="entry name" value="HNHc"/>
    <property type="match status" value="1"/>
</dbReference>
<dbReference type="Proteomes" id="UP000838686">
    <property type="component" value="Unassembled WGS sequence"/>
</dbReference>
<dbReference type="Pfam" id="PF01844">
    <property type="entry name" value="HNH"/>
    <property type="match status" value="1"/>
</dbReference>
<evidence type="ECO:0000256" key="3">
    <source>
        <dbReference type="ARBA" id="ARBA00038412"/>
    </source>
</evidence>
<dbReference type="InterPro" id="IPR002711">
    <property type="entry name" value="HNH"/>
</dbReference>
<keyword evidence="2" id="KW-0378">Hydrolase</keyword>
<evidence type="ECO:0000256" key="2">
    <source>
        <dbReference type="ARBA" id="ARBA00022801"/>
    </source>
</evidence>
<evidence type="ECO:0000313" key="7">
    <source>
        <dbReference type="Proteomes" id="UP000838686"/>
    </source>
</evidence>
<organism evidence="6 7">
    <name type="scientific">Paenibacillus plantiphilus</name>
    <dbReference type="NCBI Taxonomy" id="2905650"/>
    <lineage>
        <taxon>Bacteria</taxon>
        <taxon>Bacillati</taxon>
        <taxon>Bacillota</taxon>
        <taxon>Bacilli</taxon>
        <taxon>Bacillales</taxon>
        <taxon>Paenibacillaceae</taxon>
        <taxon>Paenibacillus</taxon>
    </lineage>
</organism>
<accession>A0ABM9BQ50</accession>
<sequence>MPKAANKPCSKVGCGNLTKGRYCEKHANSKRQYDRYRGSSASRGYNYEWQMARKAFLRENPLCKHCIDAGRVEASTVVDHIIPHRGDQVMFWLRSNWQALCKTHHDAKTTREDGGFGNKKTTC</sequence>
<dbReference type="PANTHER" id="PTHR41286:SF1">
    <property type="entry name" value="HNH NUCLEASE YAJD-RELATED"/>
    <property type="match status" value="1"/>
</dbReference>
<feature type="domain" description="HNH nuclease" evidence="5">
    <location>
        <begin position="50"/>
        <end position="106"/>
    </location>
</feature>
<evidence type="ECO:0000256" key="4">
    <source>
        <dbReference type="ARBA" id="ARBA00040194"/>
    </source>
</evidence>
<dbReference type="InterPro" id="IPR003615">
    <property type="entry name" value="HNH_nuc"/>
</dbReference>
<dbReference type="EMBL" id="CAKMMF010000001">
    <property type="protein sequence ID" value="CAH1190329.1"/>
    <property type="molecule type" value="Genomic_DNA"/>
</dbReference>
<reference evidence="6" key="1">
    <citation type="submission" date="2022-01" db="EMBL/GenBank/DDBJ databases">
        <authorList>
            <person name="Criscuolo A."/>
        </authorList>
    </citation>
    <scope>NUCLEOTIDE SEQUENCE</scope>
    <source>
        <strain evidence="6">CIP111893</strain>
    </source>
</reference>
<evidence type="ECO:0000313" key="6">
    <source>
        <dbReference type="EMBL" id="CAH1190329.1"/>
    </source>
</evidence>
<comment type="caution">
    <text evidence="6">The sequence shown here is derived from an EMBL/GenBank/DDBJ whole genome shotgun (WGS) entry which is preliminary data.</text>
</comment>
<evidence type="ECO:0000256" key="1">
    <source>
        <dbReference type="ARBA" id="ARBA00022722"/>
    </source>
</evidence>
<evidence type="ECO:0000259" key="5">
    <source>
        <dbReference type="SMART" id="SM00507"/>
    </source>
</evidence>
<keyword evidence="1" id="KW-0540">Nuclease</keyword>
<comment type="similarity">
    <text evidence="3">Belongs to the HNH nuclease family.</text>
</comment>
<dbReference type="PANTHER" id="PTHR41286">
    <property type="entry name" value="HNH NUCLEASE YAJD-RELATED"/>
    <property type="match status" value="1"/>
</dbReference>
<dbReference type="SMART" id="SM00507">
    <property type="entry name" value="HNHc"/>
    <property type="match status" value="1"/>
</dbReference>
<keyword evidence="7" id="KW-1185">Reference proteome</keyword>
<name>A0ABM9BQ50_9BACL</name>